<accession>A0A415U486</accession>
<dbReference type="GO" id="GO:0006355">
    <property type="term" value="P:regulation of DNA-templated transcription"/>
    <property type="evidence" value="ECO:0007669"/>
    <property type="project" value="InterPro"/>
</dbReference>
<comment type="caution">
    <text evidence="2">The sequence shown here is derived from an EMBL/GenBank/DDBJ whole genome shotgun (WGS) entry which is preliminary data.</text>
</comment>
<dbReference type="GO" id="GO:0003677">
    <property type="term" value="F:DNA binding"/>
    <property type="evidence" value="ECO:0007669"/>
    <property type="project" value="InterPro"/>
</dbReference>
<evidence type="ECO:0000313" key="3">
    <source>
        <dbReference type="Proteomes" id="UP000285652"/>
    </source>
</evidence>
<evidence type="ECO:0000313" key="2">
    <source>
        <dbReference type="EMBL" id="RHN12894.1"/>
    </source>
</evidence>
<dbReference type="RefSeq" id="WP_118448028.1">
    <property type="nucleotide sequence ID" value="NZ_QRQQ01000021.1"/>
</dbReference>
<dbReference type="EMBL" id="QRQQ01000021">
    <property type="protein sequence ID" value="RHN12894.1"/>
    <property type="molecule type" value="Genomic_DNA"/>
</dbReference>
<sequence>MKDITSTITKPHAVLGENGKGYTKEANFISWNGNAAKLDIREWHPNHERCGKGITLNEDEGRNIYAALKAIYEKE</sequence>
<feature type="domain" description="Transcriptional coactivator p15 (PC4) C-terminal" evidence="1">
    <location>
        <begin position="21"/>
        <end position="60"/>
    </location>
</feature>
<organism evidence="2 3">
    <name type="scientific">Dorea formicigenerans</name>
    <dbReference type="NCBI Taxonomy" id="39486"/>
    <lineage>
        <taxon>Bacteria</taxon>
        <taxon>Bacillati</taxon>
        <taxon>Bacillota</taxon>
        <taxon>Clostridia</taxon>
        <taxon>Lachnospirales</taxon>
        <taxon>Lachnospiraceae</taxon>
        <taxon>Dorea</taxon>
    </lineage>
</organism>
<reference evidence="2 3" key="1">
    <citation type="submission" date="2018-08" db="EMBL/GenBank/DDBJ databases">
        <title>A genome reference for cultivated species of the human gut microbiota.</title>
        <authorList>
            <person name="Zou Y."/>
            <person name="Xue W."/>
            <person name="Luo G."/>
        </authorList>
    </citation>
    <scope>NUCLEOTIDE SEQUENCE [LARGE SCALE GENOMIC DNA]</scope>
    <source>
        <strain evidence="2 3">AF31-13BH</strain>
    </source>
</reference>
<evidence type="ECO:0000259" key="1">
    <source>
        <dbReference type="Pfam" id="PF02229"/>
    </source>
</evidence>
<proteinExistence type="predicted"/>
<dbReference type="InterPro" id="IPR003173">
    <property type="entry name" value="PC4_C"/>
</dbReference>
<dbReference type="AlphaFoldDB" id="A0A415U486"/>
<gene>
    <name evidence="2" type="ORF">DWZ24_15465</name>
</gene>
<dbReference type="Pfam" id="PF02229">
    <property type="entry name" value="PC4"/>
    <property type="match status" value="1"/>
</dbReference>
<name>A0A415U486_9FIRM</name>
<protein>
    <recommendedName>
        <fullName evidence="1">Transcriptional coactivator p15 (PC4) C-terminal domain-containing protein</fullName>
    </recommendedName>
</protein>
<dbReference type="Gene3D" id="2.30.31.70">
    <property type="match status" value="1"/>
</dbReference>
<dbReference type="Proteomes" id="UP000285652">
    <property type="component" value="Unassembled WGS sequence"/>
</dbReference>